<dbReference type="GO" id="GO:1990481">
    <property type="term" value="P:mRNA pseudouridine synthesis"/>
    <property type="evidence" value="ECO:0000318"/>
    <property type="project" value="GO_Central"/>
</dbReference>
<keyword evidence="4 9" id="KW-0413">Isomerase</keyword>
<evidence type="ECO:0000313" key="10">
    <source>
        <dbReference type="EnsemblPlants" id="KEH24757"/>
    </source>
</evidence>
<dbReference type="GO" id="GO:0003723">
    <property type="term" value="F:RNA binding"/>
    <property type="evidence" value="ECO:0007669"/>
    <property type="project" value="InterPro"/>
</dbReference>
<dbReference type="GO" id="GO:0009982">
    <property type="term" value="F:pseudouridine synthase activity"/>
    <property type="evidence" value="ECO:0000318"/>
    <property type="project" value="GO_Central"/>
</dbReference>
<keyword evidence="11" id="KW-1185">Reference proteome</keyword>
<comment type="similarity">
    <text evidence="1">Belongs to the pseudouridine synthase TruB family.</text>
</comment>
<feature type="domain" description="Pseudouridine synthase II N-terminal" evidence="6">
    <location>
        <begin position="374"/>
        <end position="524"/>
    </location>
</feature>
<reference evidence="9" key="5">
    <citation type="journal article" date="2018" name="Nat. Plants">
        <title>Whole-genome landscape of Medicago truncatula symbiotic genes.</title>
        <authorList>
            <person name="Pecrix Y."/>
            <person name="Gamas P."/>
            <person name="Carrere S."/>
        </authorList>
    </citation>
    <scope>NUCLEOTIDE SEQUENCE</scope>
    <source>
        <tissue evidence="9">Leaves</tissue>
    </source>
</reference>
<dbReference type="InterPro" id="IPR032819">
    <property type="entry name" value="TruB_C"/>
</dbReference>
<evidence type="ECO:0000256" key="5">
    <source>
        <dbReference type="SAM" id="MobiDB-lite"/>
    </source>
</evidence>
<dbReference type="Pfam" id="PF01509">
    <property type="entry name" value="TruB_N"/>
    <property type="match status" value="1"/>
</dbReference>
<dbReference type="CDD" id="cd02573">
    <property type="entry name" value="PseudoU_synth_EcTruB"/>
    <property type="match status" value="1"/>
</dbReference>
<dbReference type="GO" id="GO:0160148">
    <property type="term" value="F:tRNA pseudouridine(55) synthase activity"/>
    <property type="evidence" value="ECO:0007669"/>
    <property type="project" value="UniProtKB-EC"/>
</dbReference>
<dbReference type="Pfam" id="PF16198">
    <property type="entry name" value="TruB_C_2"/>
    <property type="match status" value="1"/>
</dbReference>
<dbReference type="Proteomes" id="UP000002051">
    <property type="component" value="Chromosome 6"/>
</dbReference>
<dbReference type="EnsemblPlants" id="KEH24757">
    <property type="protein sequence ID" value="KEH24757"/>
    <property type="gene ID" value="MTR_6g004400"/>
</dbReference>
<dbReference type="KEGG" id="mtr:25495110"/>
<feature type="domain" description="tRNA pseudouridylate synthase B C-terminal" evidence="7">
    <location>
        <begin position="525"/>
        <end position="568"/>
    </location>
</feature>
<dbReference type="EMBL" id="PSQE01000006">
    <property type="protein sequence ID" value="RHN49682.1"/>
    <property type="molecule type" value="Genomic_DNA"/>
</dbReference>
<evidence type="ECO:0000313" key="11">
    <source>
        <dbReference type="Proteomes" id="UP000002051"/>
    </source>
</evidence>
<dbReference type="NCBIfam" id="TIGR00431">
    <property type="entry name" value="TruB"/>
    <property type="match status" value="1"/>
</dbReference>
<feature type="region of interest" description="Disordered" evidence="5">
    <location>
        <begin position="241"/>
        <end position="260"/>
    </location>
</feature>
<reference evidence="10" key="3">
    <citation type="submission" date="2015-04" db="UniProtKB">
        <authorList>
            <consortium name="EnsemblPlants"/>
        </authorList>
    </citation>
    <scope>IDENTIFICATION</scope>
    <source>
        <strain evidence="10">cv. Jemalong A17</strain>
    </source>
</reference>
<dbReference type="InterPro" id="IPR002501">
    <property type="entry name" value="PsdUridine_synth_N"/>
</dbReference>
<evidence type="ECO:0000256" key="1">
    <source>
        <dbReference type="ARBA" id="ARBA00008999"/>
    </source>
</evidence>
<reference evidence="12" key="4">
    <citation type="journal article" date="2018" name="Nat. Plants">
        <title>Whole-genome landscape of Medicago truncatula symbiotic genes.</title>
        <authorList>
            <person name="Pecrix Y."/>
            <person name="Staton S.E."/>
            <person name="Sallet E."/>
            <person name="Lelandais-Briere C."/>
            <person name="Moreau S."/>
            <person name="Carrere S."/>
            <person name="Blein T."/>
            <person name="Jardinaud M.F."/>
            <person name="Latrasse D."/>
            <person name="Zouine M."/>
            <person name="Zahm M."/>
            <person name="Kreplak J."/>
            <person name="Mayjonade B."/>
            <person name="Satge C."/>
            <person name="Perez M."/>
            <person name="Cauet S."/>
            <person name="Marande W."/>
            <person name="Chantry-Darmon C."/>
            <person name="Lopez-Roques C."/>
            <person name="Bouchez O."/>
            <person name="Berard A."/>
            <person name="Debelle F."/>
            <person name="Munos S."/>
            <person name="Bendahmane A."/>
            <person name="Berges H."/>
            <person name="Niebel A."/>
            <person name="Buitink J."/>
            <person name="Frugier F."/>
            <person name="Benhamed M."/>
            <person name="Crespi M."/>
            <person name="Gouzy J."/>
            <person name="Gamas P."/>
        </authorList>
    </citation>
    <scope>NUCLEOTIDE SEQUENCE [LARGE SCALE GENOMIC DNA]</scope>
    <source>
        <strain evidence="12">cv. Jemalong A17</strain>
    </source>
</reference>
<evidence type="ECO:0000313" key="12">
    <source>
        <dbReference type="Proteomes" id="UP000265566"/>
    </source>
</evidence>
<dbReference type="GO" id="GO:0005634">
    <property type="term" value="C:nucleus"/>
    <property type="evidence" value="ECO:0000318"/>
    <property type="project" value="GO_Central"/>
</dbReference>
<evidence type="ECO:0000256" key="2">
    <source>
        <dbReference type="ARBA" id="ARBA00012787"/>
    </source>
</evidence>
<dbReference type="HOGENOM" id="CLU_032087_5_0_1"/>
<reference evidence="8 11" key="2">
    <citation type="journal article" date="2014" name="BMC Genomics">
        <title>An improved genome release (version Mt4.0) for the model legume Medicago truncatula.</title>
        <authorList>
            <person name="Tang H."/>
            <person name="Krishnakumar V."/>
            <person name="Bidwell S."/>
            <person name="Rosen B."/>
            <person name="Chan A."/>
            <person name="Zhou S."/>
            <person name="Gentzbittel L."/>
            <person name="Childs K.L."/>
            <person name="Yandell M."/>
            <person name="Gundlach H."/>
            <person name="Mayer K.F."/>
            <person name="Schwartz D.C."/>
            <person name="Town C.D."/>
        </authorList>
    </citation>
    <scope>GENOME REANNOTATION</scope>
    <source>
        <strain evidence="8">A17</strain>
        <strain evidence="10 11">cv. Jemalong A17</strain>
    </source>
</reference>
<dbReference type="PANTHER" id="PTHR13767:SF2">
    <property type="entry name" value="PSEUDOURIDYLATE SYNTHASE TRUB1"/>
    <property type="match status" value="1"/>
</dbReference>
<feature type="compositionally biased region" description="Basic residues" evidence="5">
    <location>
        <begin position="102"/>
        <end position="114"/>
    </location>
</feature>
<evidence type="ECO:0000259" key="6">
    <source>
        <dbReference type="Pfam" id="PF01509"/>
    </source>
</evidence>
<name>A0A072U4X6_MEDTR</name>
<evidence type="ECO:0000256" key="4">
    <source>
        <dbReference type="ARBA" id="ARBA00023235"/>
    </source>
</evidence>
<dbReference type="GO" id="GO:0006400">
    <property type="term" value="P:tRNA modification"/>
    <property type="evidence" value="ECO:0000318"/>
    <property type="project" value="GO_Central"/>
</dbReference>
<evidence type="ECO:0000259" key="7">
    <source>
        <dbReference type="Pfam" id="PF16198"/>
    </source>
</evidence>
<keyword evidence="3" id="KW-0819">tRNA processing</keyword>
<dbReference type="STRING" id="3880.A0A072U4X6"/>
<gene>
    <name evidence="10" type="primary">25495110</name>
    <name evidence="8" type="ordered locus">MTR_6g004400</name>
    <name evidence="9" type="ORF">MtrunA17_Chr6g0449211</name>
</gene>
<protein>
    <recommendedName>
        <fullName evidence="2">tRNA pseudouridine(55) synthase</fullName>
        <ecNumber evidence="2">5.4.99.25</ecNumber>
    </recommendedName>
</protein>
<feature type="region of interest" description="Disordered" evidence="5">
    <location>
        <begin position="50"/>
        <end position="126"/>
    </location>
</feature>
<dbReference type="Gene3D" id="3.30.2350.10">
    <property type="entry name" value="Pseudouridine synthase"/>
    <property type="match status" value="1"/>
</dbReference>
<proteinExistence type="inferred from homology"/>
<dbReference type="Gramene" id="rna33886">
    <property type="protein sequence ID" value="RHN49682.1"/>
    <property type="gene ID" value="gene33886"/>
</dbReference>
<dbReference type="HAMAP" id="MF_01080">
    <property type="entry name" value="TruB_bact"/>
    <property type="match status" value="1"/>
</dbReference>
<dbReference type="InterPro" id="IPR020103">
    <property type="entry name" value="PsdUridine_synth_cat_dom_sf"/>
</dbReference>
<dbReference type="EC" id="5.4.99.25" evidence="2"/>
<evidence type="ECO:0000313" key="8">
    <source>
        <dbReference type="EMBL" id="KEH24757.1"/>
    </source>
</evidence>
<dbReference type="AlphaFoldDB" id="A0A072U4X6"/>
<evidence type="ECO:0000313" key="9">
    <source>
        <dbReference type="EMBL" id="RHN49682.1"/>
    </source>
</evidence>
<dbReference type="FunFam" id="3.30.2350.10:FF:000012">
    <property type="entry name" value="tRNA pseudouridine synthase B"/>
    <property type="match status" value="1"/>
</dbReference>
<accession>A0A072U4X6</accession>
<dbReference type="Proteomes" id="UP000265566">
    <property type="component" value="Chromosome 6"/>
</dbReference>
<sequence length="572" mass="65350">MVKPISLSLTHHLHFLTTTSSSRLFHPFSTLRFFSTTPYPLQYELIINRPNLPKPTRTSKPEPTPPQNSSLQSWANDKLTTEPESNRPGSSKFELDNNLDKSKRKYYNKRRKRMYGSDSDDDHRRNEEQLVEMIPEVVELRTLHKREEELYMYDAFCYPWEKDKHYKMVYQLEKKYFPNQCLDQAFLKPGQSNCSYASYTSSNANSNANTRVRNMKVGVFGKNKEVGDIVDDNKLVFFDENGKDDDRRNAGSNSNENANARVKSKKVGVFGVGGKKDEVGDGDDKLMFFEENEKGVEREKEKGKRGVDSKDVSEKKVEEFFKGLNVKKEVEVVEPFFSSRRTGLPPVWDSSHGTVLLINKPKGWTSFTVCGKLRRLVKVKKVGHAGTLDPMATGLLIVCVGKSTKLVDRYQGMVKGYSGVFRLGEATSTWDADSPVIQREPWEHIKDEDIKKSALSFCGEIWQVPPMFSAIKVGGEKLYEKARRGESIELSPRRISIFQFDIERSLDDRQNLIFRVICSKGTYIRSLCADFGKALGSCAHLTALRRDSIGQYSADDAWDFQELEEAITKTYL</sequence>
<evidence type="ECO:0000256" key="3">
    <source>
        <dbReference type="ARBA" id="ARBA00022694"/>
    </source>
</evidence>
<organism evidence="8 11">
    <name type="scientific">Medicago truncatula</name>
    <name type="common">Barrel medic</name>
    <name type="synonym">Medicago tribuloides</name>
    <dbReference type="NCBI Taxonomy" id="3880"/>
    <lineage>
        <taxon>Eukaryota</taxon>
        <taxon>Viridiplantae</taxon>
        <taxon>Streptophyta</taxon>
        <taxon>Embryophyta</taxon>
        <taxon>Tracheophyta</taxon>
        <taxon>Spermatophyta</taxon>
        <taxon>Magnoliopsida</taxon>
        <taxon>eudicotyledons</taxon>
        <taxon>Gunneridae</taxon>
        <taxon>Pentapetalae</taxon>
        <taxon>rosids</taxon>
        <taxon>fabids</taxon>
        <taxon>Fabales</taxon>
        <taxon>Fabaceae</taxon>
        <taxon>Papilionoideae</taxon>
        <taxon>50 kb inversion clade</taxon>
        <taxon>NPAAA clade</taxon>
        <taxon>Hologalegina</taxon>
        <taxon>IRL clade</taxon>
        <taxon>Trifolieae</taxon>
        <taxon>Medicago</taxon>
    </lineage>
</organism>
<dbReference type="EMBL" id="CM001222">
    <property type="protein sequence ID" value="KEH24757.1"/>
    <property type="molecule type" value="Genomic_DNA"/>
</dbReference>
<dbReference type="SUPFAM" id="SSF55120">
    <property type="entry name" value="Pseudouridine synthase"/>
    <property type="match status" value="1"/>
</dbReference>
<reference evidence="8 11" key="1">
    <citation type="journal article" date="2011" name="Nature">
        <title>The Medicago genome provides insight into the evolution of rhizobial symbioses.</title>
        <authorList>
            <person name="Young N.D."/>
            <person name="Debelle F."/>
            <person name="Oldroyd G.E."/>
            <person name="Geurts R."/>
            <person name="Cannon S.B."/>
            <person name="Udvardi M.K."/>
            <person name="Benedito V.A."/>
            <person name="Mayer K.F."/>
            <person name="Gouzy J."/>
            <person name="Schoof H."/>
            <person name="Van de Peer Y."/>
            <person name="Proost S."/>
            <person name="Cook D.R."/>
            <person name="Meyers B.C."/>
            <person name="Spannagl M."/>
            <person name="Cheung F."/>
            <person name="De Mita S."/>
            <person name="Krishnakumar V."/>
            <person name="Gundlach H."/>
            <person name="Zhou S."/>
            <person name="Mudge J."/>
            <person name="Bharti A.K."/>
            <person name="Murray J.D."/>
            <person name="Naoumkina M.A."/>
            <person name="Rosen B."/>
            <person name="Silverstein K.A."/>
            <person name="Tang H."/>
            <person name="Rombauts S."/>
            <person name="Zhao P.X."/>
            <person name="Zhou P."/>
            <person name="Barbe V."/>
            <person name="Bardou P."/>
            <person name="Bechner M."/>
            <person name="Bellec A."/>
            <person name="Berger A."/>
            <person name="Berges H."/>
            <person name="Bidwell S."/>
            <person name="Bisseling T."/>
            <person name="Choisne N."/>
            <person name="Couloux A."/>
            <person name="Denny R."/>
            <person name="Deshpande S."/>
            <person name="Dai X."/>
            <person name="Doyle J.J."/>
            <person name="Dudez A.M."/>
            <person name="Farmer A.D."/>
            <person name="Fouteau S."/>
            <person name="Franken C."/>
            <person name="Gibelin C."/>
            <person name="Gish J."/>
            <person name="Goldstein S."/>
            <person name="Gonzalez A.J."/>
            <person name="Green P.J."/>
            <person name="Hallab A."/>
            <person name="Hartog M."/>
            <person name="Hua A."/>
            <person name="Humphray S.J."/>
            <person name="Jeong D.H."/>
            <person name="Jing Y."/>
            <person name="Jocker A."/>
            <person name="Kenton S.M."/>
            <person name="Kim D.J."/>
            <person name="Klee K."/>
            <person name="Lai H."/>
            <person name="Lang C."/>
            <person name="Lin S."/>
            <person name="Macmil S.L."/>
            <person name="Magdelenat G."/>
            <person name="Matthews L."/>
            <person name="McCorrison J."/>
            <person name="Monaghan E.L."/>
            <person name="Mun J.H."/>
            <person name="Najar F.Z."/>
            <person name="Nicholson C."/>
            <person name="Noirot C."/>
            <person name="O'Bleness M."/>
            <person name="Paule C.R."/>
            <person name="Poulain J."/>
            <person name="Prion F."/>
            <person name="Qin B."/>
            <person name="Qu C."/>
            <person name="Retzel E.F."/>
            <person name="Riddle C."/>
            <person name="Sallet E."/>
            <person name="Samain S."/>
            <person name="Samson N."/>
            <person name="Sanders I."/>
            <person name="Saurat O."/>
            <person name="Scarpelli C."/>
            <person name="Schiex T."/>
            <person name="Segurens B."/>
            <person name="Severin A.J."/>
            <person name="Sherrier D.J."/>
            <person name="Shi R."/>
            <person name="Sims S."/>
            <person name="Singer S.R."/>
            <person name="Sinharoy S."/>
            <person name="Sterck L."/>
            <person name="Viollet A."/>
            <person name="Wang B.B."/>
            <person name="Wang K."/>
            <person name="Wang M."/>
            <person name="Wang X."/>
            <person name="Warfsmann J."/>
            <person name="Weissenbach J."/>
            <person name="White D.D."/>
            <person name="White J.D."/>
            <person name="Wiley G.B."/>
            <person name="Wincker P."/>
            <person name="Xing Y."/>
            <person name="Yang L."/>
            <person name="Yao Z."/>
            <person name="Ying F."/>
            <person name="Zhai J."/>
            <person name="Zhou L."/>
            <person name="Zuber A."/>
            <person name="Denarie J."/>
            <person name="Dixon R.A."/>
            <person name="May G.D."/>
            <person name="Schwartz D.C."/>
            <person name="Rogers J."/>
            <person name="Quetier F."/>
            <person name="Town C.D."/>
            <person name="Roe B.A."/>
        </authorList>
    </citation>
    <scope>NUCLEOTIDE SEQUENCE [LARGE SCALE GENOMIC DNA]</scope>
    <source>
        <strain evidence="8">A17</strain>
        <strain evidence="10 11">cv. Jemalong A17</strain>
    </source>
</reference>
<dbReference type="InterPro" id="IPR014780">
    <property type="entry name" value="tRNA_psdUridine_synth_TruB"/>
</dbReference>
<dbReference type="OrthoDB" id="9995526at2759"/>
<feature type="compositionally biased region" description="Low complexity" evidence="5">
    <location>
        <begin position="250"/>
        <end position="260"/>
    </location>
</feature>
<dbReference type="PANTHER" id="PTHR13767">
    <property type="entry name" value="TRNA-PSEUDOURIDINE SYNTHASE"/>
    <property type="match status" value="1"/>
</dbReference>